<proteinExistence type="predicted"/>
<dbReference type="AlphaFoldDB" id="A0A074KYV3"/>
<name>A0A074KYV3_9BACT</name>
<evidence type="ECO:0000313" key="1">
    <source>
        <dbReference type="EMBL" id="KEO75136.1"/>
    </source>
</evidence>
<sequence>MVTVLSLSGCKTVQLEQDQGIIGQLYWLEGNHMPQVIEDDNPAGRSSERNIQRTLLIYELTRLNQLEQTNGLFSEPPTPLVARVTSDKSGQFKVGLPPGNYSVFTLEKEGLFANIFDGEMNVNPVAITSEEWVIINIKIDYKAFY</sequence>
<accession>A0A074KYV3</accession>
<keyword evidence="2" id="KW-1185">Reference proteome</keyword>
<dbReference type="eggNOG" id="ENOG50332EV">
    <property type="taxonomic scope" value="Bacteria"/>
</dbReference>
<evidence type="ECO:0008006" key="3">
    <source>
        <dbReference type="Google" id="ProtNLM"/>
    </source>
</evidence>
<reference evidence="1 2" key="1">
    <citation type="submission" date="2014-04" db="EMBL/GenBank/DDBJ databases">
        <title>Characterization and application of a salt tolerant electro-active bacterium.</title>
        <authorList>
            <person name="Yang L."/>
            <person name="Wei S."/>
            <person name="Tay Q.X.M."/>
        </authorList>
    </citation>
    <scope>NUCLEOTIDE SEQUENCE [LARGE SCALE GENOMIC DNA]</scope>
    <source>
        <strain evidence="1 2">LY1</strain>
    </source>
</reference>
<evidence type="ECO:0000313" key="2">
    <source>
        <dbReference type="Proteomes" id="UP000027821"/>
    </source>
</evidence>
<organism evidence="1 2">
    <name type="scientific">Anditalea andensis</name>
    <dbReference type="NCBI Taxonomy" id="1048983"/>
    <lineage>
        <taxon>Bacteria</taxon>
        <taxon>Pseudomonadati</taxon>
        <taxon>Bacteroidota</taxon>
        <taxon>Cytophagia</taxon>
        <taxon>Cytophagales</taxon>
        <taxon>Cytophagaceae</taxon>
        <taxon>Anditalea</taxon>
    </lineage>
</organism>
<comment type="caution">
    <text evidence="1">The sequence shown here is derived from an EMBL/GenBank/DDBJ whole genome shotgun (WGS) entry which is preliminary data.</text>
</comment>
<gene>
    <name evidence="1" type="ORF">EL17_05560</name>
</gene>
<protein>
    <recommendedName>
        <fullName evidence="3">Carboxypeptidase regulatory-like domain-containing protein</fullName>
    </recommendedName>
</protein>
<dbReference type="Proteomes" id="UP000027821">
    <property type="component" value="Unassembled WGS sequence"/>
</dbReference>
<dbReference type="EMBL" id="JMIH01000014">
    <property type="protein sequence ID" value="KEO75136.1"/>
    <property type="molecule type" value="Genomic_DNA"/>
</dbReference>